<evidence type="ECO:0000313" key="2">
    <source>
        <dbReference type="EMBL" id="PRY62336.1"/>
    </source>
</evidence>
<reference evidence="2 3" key="1">
    <citation type="submission" date="2018-03" db="EMBL/GenBank/DDBJ databases">
        <title>Genomic Encyclopedia of Type Strains, Phase III (KMG-III): the genomes of soil and plant-associated and newly described type strains.</title>
        <authorList>
            <person name="Whitman W."/>
        </authorList>
    </citation>
    <scope>NUCLEOTIDE SEQUENCE [LARGE SCALE GENOMIC DNA]</scope>
    <source>
        <strain evidence="2 3">CGMCC 4.7067</strain>
    </source>
</reference>
<dbReference type="EMBL" id="PVTJ01000001">
    <property type="protein sequence ID" value="PRY62336.1"/>
    <property type="molecule type" value="Genomic_DNA"/>
</dbReference>
<reference evidence="1 4" key="2">
    <citation type="submission" date="2020-05" db="EMBL/GenBank/DDBJ databases">
        <title>DNA-SIP metagenomic assembled genomes.</title>
        <authorList>
            <person name="Yu J."/>
        </authorList>
    </citation>
    <scope>NUCLEOTIDE SEQUENCE [LARGE SCALE GENOMIC DNA]</scope>
    <source>
        <strain evidence="1">Bin5.27</strain>
    </source>
</reference>
<evidence type="ECO:0000313" key="4">
    <source>
        <dbReference type="Proteomes" id="UP000574690"/>
    </source>
</evidence>
<dbReference type="RefSeq" id="WP_106362361.1">
    <property type="nucleotide sequence ID" value="NZ_PVTJ01000001.1"/>
</dbReference>
<name>A0A2T0UWP3_9ACTN</name>
<protein>
    <recommendedName>
        <fullName evidence="5">Excreted virulence factor EspC (Type VII ESX diderm)</fullName>
    </recommendedName>
</protein>
<dbReference type="Proteomes" id="UP000574690">
    <property type="component" value="Unassembled WGS sequence"/>
</dbReference>
<organism evidence="2 3">
    <name type="scientific">Glycomyces artemisiae</name>
    <dbReference type="NCBI Taxonomy" id="1076443"/>
    <lineage>
        <taxon>Bacteria</taxon>
        <taxon>Bacillati</taxon>
        <taxon>Actinomycetota</taxon>
        <taxon>Actinomycetes</taxon>
        <taxon>Glycomycetales</taxon>
        <taxon>Glycomycetaceae</taxon>
        <taxon>Glycomyces</taxon>
    </lineage>
</organism>
<sequence>MTKIDPAALRQLGADIQANVTPTLEEANEILPNLRSIDQTLYTSVAPSLAMVYTTAVSYMNEMVQGAAECFQAMNENLDGCATSWEDADQACASDFN</sequence>
<evidence type="ECO:0000313" key="1">
    <source>
        <dbReference type="EMBL" id="NUQ90056.1"/>
    </source>
</evidence>
<dbReference type="AlphaFoldDB" id="A0A2T0UWP3"/>
<comment type="caution">
    <text evidence="2">The sequence shown here is derived from an EMBL/GenBank/DDBJ whole genome shotgun (WGS) entry which is preliminary data.</text>
</comment>
<dbReference type="OrthoDB" id="5189536at2"/>
<dbReference type="Proteomes" id="UP000238176">
    <property type="component" value="Unassembled WGS sequence"/>
</dbReference>
<evidence type="ECO:0000313" key="3">
    <source>
        <dbReference type="Proteomes" id="UP000238176"/>
    </source>
</evidence>
<gene>
    <name evidence="2" type="ORF">B0I28_101664</name>
    <name evidence="1" type="ORF">HOQ43_16540</name>
</gene>
<keyword evidence="3" id="KW-1185">Reference proteome</keyword>
<dbReference type="EMBL" id="JABFXE010000698">
    <property type="protein sequence ID" value="NUQ90056.1"/>
    <property type="molecule type" value="Genomic_DNA"/>
</dbReference>
<accession>A0A2T0UWP3</accession>
<proteinExistence type="predicted"/>
<evidence type="ECO:0008006" key="5">
    <source>
        <dbReference type="Google" id="ProtNLM"/>
    </source>
</evidence>